<dbReference type="InterPro" id="IPR013087">
    <property type="entry name" value="Znf_C2H2_type"/>
</dbReference>
<feature type="region of interest" description="Disordered" evidence="2">
    <location>
        <begin position="529"/>
        <end position="563"/>
    </location>
</feature>
<dbReference type="GO" id="GO:0006357">
    <property type="term" value="P:regulation of transcription by RNA polymerase II"/>
    <property type="evidence" value="ECO:0007669"/>
    <property type="project" value="TreeGrafter"/>
</dbReference>
<feature type="domain" description="C2H2-type" evidence="3">
    <location>
        <begin position="625"/>
        <end position="655"/>
    </location>
</feature>
<feature type="compositionally biased region" description="Polar residues" evidence="2">
    <location>
        <begin position="476"/>
        <end position="487"/>
    </location>
</feature>
<dbReference type="PANTHER" id="PTHR46179:SF19">
    <property type="entry name" value="C2H2 FINGER DOMAIN TRANSCRIPTION FACTOR (EUROFUNG)-RELATED"/>
    <property type="match status" value="1"/>
</dbReference>
<keyword evidence="1" id="KW-0479">Metal-binding</keyword>
<keyword evidence="1" id="KW-0863">Zinc-finger</keyword>
<proteinExistence type="predicted"/>
<keyword evidence="1" id="KW-0862">Zinc</keyword>
<dbReference type="PROSITE" id="PS00028">
    <property type="entry name" value="ZINC_FINGER_C2H2_1"/>
    <property type="match status" value="2"/>
</dbReference>
<feature type="compositionally biased region" description="Polar residues" evidence="2">
    <location>
        <begin position="384"/>
        <end position="407"/>
    </location>
</feature>
<feature type="region of interest" description="Disordered" evidence="2">
    <location>
        <begin position="201"/>
        <end position="224"/>
    </location>
</feature>
<dbReference type="InterPro" id="IPR051061">
    <property type="entry name" value="Zinc_finger_trans_reg"/>
</dbReference>
<organism evidence="4 5">
    <name type="scientific">Lentithecium fluviatile CBS 122367</name>
    <dbReference type="NCBI Taxonomy" id="1168545"/>
    <lineage>
        <taxon>Eukaryota</taxon>
        <taxon>Fungi</taxon>
        <taxon>Dikarya</taxon>
        <taxon>Ascomycota</taxon>
        <taxon>Pezizomycotina</taxon>
        <taxon>Dothideomycetes</taxon>
        <taxon>Pleosporomycetidae</taxon>
        <taxon>Pleosporales</taxon>
        <taxon>Massarineae</taxon>
        <taxon>Lentitheciaceae</taxon>
        <taxon>Lentithecium</taxon>
    </lineage>
</organism>
<dbReference type="SUPFAM" id="SSF57667">
    <property type="entry name" value="beta-beta-alpha zinc fingers"/>
    <property type="match status" value="1"/>
</dbReference>
<dbReference type="OrthoDB" id="6077919at2759"/>
<protein>
    <recommendedName>
        <fullName evidence="3">C2H2-type domain-containing protein</fullName>
    </recommendedName>
</protein>
<dbReference type="Proteomes" id="UP000799291">
    <property type="component" value="Unassembled WGS sequence"/>
</dbReference>
<dbReference type="PANTHER" id="PTHR46179">
    <property type="entry name" value="ZINC FINGER PROTEIN"/>
    <property type="match status" value="1"/>
</dbReference>
<dbReference type="Gene3D" id="3.30.160.60">
    <property type="entry name" value="Classic Zinc Finger"/>
    <property type="match status" value="2"/>
</dbReference>
<feature type="compositionally biased region" description="Polar residues" evidence="2">
    <location>
        <begin position="213"/>
        <end position="224"/>
    </location>
</feature>
<evidence type="ECO:0000313" key="5">
    <source>
        <dbReference type="Proteomes" id="UP000799291"/>
    </source>
</evidence>
<sequence>MSQPNNNYPPTFNFESFFDSQSSNASYQWTQQGSRPMGNLPSPSTSVRTTMTAPNLRTSNRTDMARQSSHQQESRIDPTLSNFSMLAVPPVGRPRSAMDNANPMDPVMSRVYGGMHDEPWSAVRMRNSSVATARPSYSQPGMTYGSYREQPQSDIDSIAPRSDSGYYTHPPQSVISNEPGRVNQELPSDMTFQVGNISVNSAPSEPTEVFPMQSDQASQYSGRSTTQSKTTYQCSKCKEVSKCPSDYKCVPRVSWKHMLKHDKPHVCDHPGCRRAISGKGFTTINDLQRHKKSVHRIGVQKDSYQCASENCRNRGKIWPRLDNFKQHISRMHKGEDEADLIRRSAYRESYPPSEEMSVAPMDTTLAGIGTDKQFPGNEIDDPTSGISLTPDQDSSQWTSFDPSSQGFDQDVDRSNASAHPQSFISNGSISGFAAQQSVSNSRSPSGVKFQQDSLNILADAASTQVSPARPGPPSCPQLSSAPQTKAEQQRQALQKFSKAIVGEIQSAPSADAVDLEDVVLRVLYGMTNQPRREATKESPSSSSPNQQPPRASPDISVSMTKSEALKASQAISNLIKQSGNLPGASRPRRSLKGDSSNKLKCDRCGALLSRSCDMKKHMKRHTKPYGCTYPKCHKRFGAKSDWKRHENSQHFQLESFRCNLSLTSSSTPASSTSQAHCTRFFQRHELFKEHLINDHRITSEDQIEHTVRKRRIGKNGQGQFWCGFCGPAGVGEIVRLKEKRNAAWDERFDHIDHHFSREKCPIEEWVCVEAGKRKGEVMRDMDKTNFEDEGDDGMDEPEEDGSPNHDEPPSATPMQAPSSAQPPQSTTKKRQIPMDEAIPAPAPRRRKRELNRFCCVCQLGPWPTHMYVDCMACSHHLCPNCLVDNGAVALEGGVLL</sequence>
<feature type="region of interest" description="Disordered" evidence="2">
    <location>
        <begin position="366"/>
        <end position="423"/>
    </location>
</feature>
<name>A0A6G1IW04_9PLEO</name>
<dbReference type="GO" id="GO:0008270">
    <property type="term" value="F:zinc ion binding"/>
    <property type="evidence" value="ECO:0007669"/>
    <property type="project" value="UniProtKB-KW"/>
</dbReference>
<feature type="compositionally biased region" description="Low complexity" evidence="2">
    <location>
        <begin position="812"/>
        <end position="826"/>
    </location>
</feature>
<dbReference type="PROSITE" id="PS50157">
    <property type="entry name" value="ZINC_FINGER_C2H2_2"/>
    <property type="match status" value="2"/>
</dbReference>
<feature type="compositionally biased region" description="Polar residues" evidence="2">
    <location>
        <begin position="131"/>
        <end position="141"/>
    </location>
</feature>
<evidence type="ECO:0000313" key="4">
    <source>
        <dbReference type="EMBL" id="KAF2682432.1"/>
    </source>
</evidence>
<feature type="region of interest" description="Disordered" evidence="2">
    <location>
        <begin position="131"/>
        <end position="157"/>
    </location>
</feature>
<feature type="compositionally biased region" description="Polar residues" evidence="2">
    <location>
        <begin position="414"/>
        <end position="423"/>
    </location>
</feature>
<dbReference type="GO" id="GO:0005634">
    <property type="term" value="C:nucleus"/>
    <property type="evidence" value="ECO:0007669"/>
    <property type="project" value="TreeGrafter"/>
</dbReference>
<feature type="compositionally biased region" description="Polar residues" evidence="2">
    <location>
        <begin position="23"/>
        <end position="34"/>
    </location>
</feature>
<accession>A0A6G1IW04</accession>
<dbReference type="AlphaFoldDB" id="A0A6G1IW04"/>
<feature type="region of interest" description="Disordered" evidence="2">
    <location>
        <begin position="576"/>
        <end position="597"/>
    </location>
</feature>
<feature type="domain" description="C2H2-type" evidence="3">
    <location>
        <begin position="599"/>
        <end position="626"/>
    </location>
</feature>
<evidence type="ECO:0000256" key="2">
    <source>
        <dbReference type="SAM" id="MobiDB-lite"/>
    </source>
</evidence>
<keyword evidence="5" id="KW-1185">Reference proteome</keyword>
<feature type="region of interest" description="Disordered" evidence="2">
    <location>
        <begin position="23"/>
        <end position="50"/>
    </location>
</feature>
<dbReference type="SMART" id="SM00355">
    <property type="entry name" value="ZnF_C2H2"/>
    <property type="match status" value="5"/>
</dbReference>
<dbReference type="InterPro" id="IPR036236">
    <property type="entry name" value="Znf_C2H2_sf"/>
</dbReference>
<feature type="region of interest" description="Disordered" evidence="2">
    <location>
        <begin position="778"/>
        <end position="843"/>
    </location>
</feature>
<evidence type="ECO:0000256" key="1">
    <source>
        <dbReference type="PROSITE-ProRule" id="PRU00042"/>
    </source>
</evidence>
<gene>
    <name evidence="4" type="ORF">K458DRAFT_405700</name>
</gene>
<feature type="compositionally biased region" description="Polar residues" evidence="2">
    <location>
        <begin position="41"/>
        <end position="50"/>
    </location>
</feature>
<evidence type="ECO:0000259" key="3">
    <source>
        <dbReference type="PROSITE" id="PS50157"/>
    </source>
</evidence>
<reference evidence="4" key="1">
    <citation type="journal article" date="2020" name="Stud. Mycol.">
        <title>101 Dothideomycetes genomes: a test case for predicting lifestyles and emergence of pathogens.</title>
        <authorList>
            <person name="Haridas S."/>
            <person name="Albert R."/>
            <person name="Binder M."/>
            <person name="Bloem J."/>
            <person name="Labutti K."/>
            <person name="Salamov A."/>
            <person name="Andreopoulos B."/>
            <person name="Baker S."/>
            <person name="Barry K."/>
            <person name="Bills G."/>
            <person name="Bluhm B."/>
            <person name="Cannon C."/>
            <person name="Castanera R."/>
            <person name="Culley D."/>
            <person name="Daum C."/>
            <person name="Ezra D."/>
            <person name="Gonzalez J."/>
            <person name="Henrissat B."/>
            <person name="Kuo A."/>
            <person name="Liang C."/>
            <person name="Lipzen A."/>
            <person name="Lutzoni F."/>
            <person name="Magnuson J."/>
            <person name="Mondo S."/>
            <person name="Nolan M."/>
            <person name="Ohm R."/>
            <person name="Pangilinan J."/>
            <person name="Park H.-J."/>
            <person name="Ramirez L."/>
            <person name="Alfaro M."/>
            <person name="Sun H."/>
            <person name="Tritt A."/>
            <person name="Yoshinaga Y."/>
            <person name="Zwiers L.-H."/>
            <person name="Turgeon B."/>
            <person name="Goodwin S."/>
            <person name="Spatafora J."/>
            <person name="Crous P."/>
            <person name="Grigoriev I."/>
        </authorList>
    </citation>
    <scope>NUCLEOTIDE SEQUENCE</scope>
    <source>
        <strain evidence="4">CBS 122367</strain>
    </source>
</reference>
<feature type="compositionally biased region" description="Acidic residues" evidence="2">
    <location>
        <begin position="787"/>
        <end position="801"/>
    </location>
</feature>
<feature type="region of interest" description="Disordered" evidence="2">
    <location>
        <begin position="462"/>
        <end position="487"/>
    </location>
</feature>
<dbReference type="EMBL" id="MU005587">
    <property type="protein sequence ID" value="KAF2682432.1"/>
    <property type="molecule type" value="Genomic_DNA"/>
</dbReference>